<keyword evidence="3" id="KW-1185">Reference proteome</keyword>
<organism evidence="2 3">
    <name type="scientific">Mycolicibacterium iranicum</name>
    <name type="common">Mycobacterium iranicum</name>
    <dbReference type="NCBI Taxonomy" id="912594"/>
    <lineage>
        <taxon>Bacteria</taxon>
        <taxon>Bacillati</taxon>
        <taxon>Actinomycetota</taxon>
        <taxon>Actinomycetes</taxon>
        <taxon>Mycobacteriales</taxon>
        <taxon>Mycobacteriaceae</taxon>
        <taxon>Mycolicibacterium</taxon>
    </lineage>
</organism>
<dbReference type="Proteomes" id="UP001084650">
    <property type="component" value="Unassembled WGS sequence"/>
</dbReference>
<dbReference type="SUPFAM" id="SSF88659">
    <property type="entry name" value="Sigma3 and sigma4 domains of RNA polymerase sigma factors"/>
    <property type="match status" value="1"/>
</dbReference>
<dbReference type="EMBL" id="JAPQYE010000029">
    <property type="protein sequence ID" value="MCZ0732380.1"/>
    <property type="molecule type" value="Genomic_DNA"/>
</dbReference>
<evidence type="ECO:0000256" key="1">
    <source>
        <dbReference type="SAM" id="MobiDB-lite"/>
    </source>
</evidence>
<gene>
    <name evidence="2" type="ORF">OY187_30465</name>
</gene>
<reference evidence="2" key="1">
    <citation type="submission" date="2022-12" db="EMBL/GenBank/DDBJ databases">
        <title>Whole genome sequence of Mycolicibacterium iranicum strain SBH312.</title>
        <authorList>
            <person name="Jani J."/>
            <person name="Arifin Mustapha Z."/>
            <person name="Ahmed K."/>
            <person name="Kai Ling C."/>
        </authorList>
    </citation>
    <scope>NUCLEOTIDE SEQUENCE</scope>
    <source>
        <strain evidence="2">SBH312</strain>
    </source>
</reference>
<dbReference type="InterPro" id="IPR013324">
    <property type="entry name" value="RNA_pol_sigma_r3/r4-like"/>
</dbReference>
<feature type="compositionally biased region" description="Polar residues" evidence="1">
    <location>
        <begin position="1"/>
        <end position="13"/>
    </location>
</feature>
<sequence>MTITTAGPSTTMPNPDDDGIDPSRALDEDEDRYEVLLHPDDEMAGPEWYPRLMNMSAAFMFRAVIRPDTPTSPEYVTIPMQAADRDARLTKQVAVSKWNMLWEAAQYRRRFFAEDECPPEMLKIIDQGDVNVVFVPRTKTRYFEYAPLFHLLPRRTLERFGLPLYRGGQWPFLTDVWSPDRYLPADFEARLSRAWAATVWRHLMPGSPLIGFTHDDPIRLLAHDLDFWIPPVTEVMETEMRTWPEADKGVDPQPVTLDDGSVLHGTTAGNPRVGGELWTGEDDAAQFVRGTVDAADRNGRLRAILDAVRSHRVEDDFSHHWTYAREDFERKLYRKRSKIKVRFVELTDTIPVQGPETEIVDRLVFNDFLALLDPREREVVVLLRSGTTNLTEIADIMGYRNHSPISKRLSRIRDTAAQFFKDD</sequence>
<evidence type="ECO:0000313" key="3">
    <source>
        <dbReference type="Proteomes" id="UP001084650"/>
    </source>
</evidence>
<comment type="caution">
    <text evidence="2">The sequence shown here is derived from an EMBL/GenBank/DDBJ whole genome shotgun (WGS) entry which is preliminary data.</text>
</comment>
<accession>A0ABT4HQ70</accession>
<dbReference type="RefSeq" id="WP_268788088.1">
    <property type="nucleotide sequence ID" value="NZ_JAPQYE010000029.1"/>
</dbReference>
<feature type="region of interest" description="Disordered" evidence="1">
    <location>
        <begin position="1"/>
        <end position="25"/>
    </location>
</feature>
<name>A0ABT4HQ70_MYCIR</name>
<proteinExistence type="predicted"/>
<evidence type="ECO:0000313" key="2">
    <source>
        <dbReference type="EMBL" id="MCZ0732380.1"/>
    </source>
</evidence>
<protein>
    <submittedName>
        <fullName evidence="2">Sigma-70 family RNA polymerase sigma factor</fullName>
    </submittedName>
</protein>